<sequence length="371" mass="39532">MTMRECSKHSEPPVPESKSPFELLAEELGAVAGQIERETKLRIDAALSDIGRINAERELRLTLLEQRLADRVAQVRDGEPGPAGRDGKDGEPVSDEALEAAVRTWLAANPPAPGQPGPAGRDGKDGEPVSDEALEAAVRTWLAANPPAPGQPGPAGRDGKDGRDGRDLEHVQVDRDDGDLILSFSVGDIEYRYRVPLEPGPAGRDGVDGKDGKLPAVRAWTPGVHHEGDVRTHAGASWQARCDTAQEPPGDDWVCLAERGAEGAPGRGFKALGLWQPDISYELNDVVALNGASFVAIRNEPGVCPGEGWRLLAQRGERGSRGEKGDRGDRGPPGPRVEQLHVDGEGMLTLVNSDGSAVQCDLYPLLSKLRG</sequence>
<dbReference type="PANTHER" id="PTHR24023">
    <property type="entry name" value="COLLAGEN ALPHA"/>
    <property type="match status" value="1"/>
</dbReference>
<dbReference type="EMBL" id="JBHTJG010000010">
    <property type="protein sequence ID" value="MFD0948115.1"/>
    <property type="molecule type" value="Genomic_DNA"/>
</dbReference>
<dbReference type="InterPro" id="IPR050149">
    <property type="entry name" value="Collagen_superfamily"/>
</dbReference>
<dbReference type="Proteomes" id="UP001596977">
    <property type="component" value="Unassembled WGS sequence"/>
</dbReference>
<organism evidence="2 3">
    <name type="scientific">Sphingomonas canadensis</name>
    <dbReference type="NCBI Taxonomy" id="1219257"/>
    <lineage>
        <taxon>Bacteria</taxon>
        <taxon>Pseudomonadati</taxon>
        <taxon>Pseudomonadota</taxon>
        <taxon>Alphaproteobacteria</taxon>
        <taxon>Sphingomonadales</taxon>
        <taxon>Sphingomonadaceae</taxon>
        <taxon>Sphingomonas</taxon>
    </lineage>
</organism>
<comment type="caution">
    <text evidence="2">The sequence shown here is derived from an EMBL/GenBank/DDBJ whole genome shotgun (WGS) entry which is preliminary data.</text>
</comment>
<keyword evidence="3" id="KW-1185">Reference proteome</keyword>
<feature type="compositionally biased region" description="Basic and acidic residues" evidence="1">
    <location>
        <begin position="71"/>
        <end position="91"/>
    </location>
</feature>
<gene>
    <name evidence="2" type="ORF">ACFQ1E_17360</name>
</gene>
<reference evidence="3" key="1">
    <citation type="journal article" date="2019" name="Int. J. Syst. Evol. Microbiol.">
        <title>The Global Catalogue of Microorganisms (GCM) 10K type strain sequencing project: providing services to taxonomists for standard genome sequencing and annotation.</title>
        <authorList>
            <consortium name="The Broad Institute Genomics Platform"/>
            <consortium name="The Broad Institute Genome Sequencing Center for Infectious Disease"/>
            <person name="Wu L."/>
            <person name="Ma J."/>
        </authorList>
    </citation>
    <scope>NUCLEOTIDE SEQUENCE [LARGE SCALE GENOMIC DNA]</scope>
    <source>
        <strain evidence="3">CCUG 62982</strain>
    </source>
</reference>
<name>A0ABW3HBP8_9SPHN</name>
<evidence type="ECO:0008006" key="4">
    <source>
        <dbReference type="Google" id="ProtNLM"/>
    </source>
</evidence>
<protein>
    <recommendedName>
        <fullName evidence="4">Collagen-like protein</fullName>
    </recommendedName>
</protein>
<dbReference type="PANTHER" id="PTHR24023:SF1112">
    <property type="entry name" value="COL_CUTICLE_N DOMAIN-CONTAINING PROTEIN-RELATED"/>
    <property type="match status" value="1"/>
</dbReference>
<feature type="region of interest" description="Disordered" evidence="1">
    <location>
        <begin position="71"/>
        <end position="166"/>
    </location>
</feature>
<evidence type="ECO:0000313" key="3">
    <source>
        <dbReference type="Proteomes" id="UP001596977"/>
    </source>
</evidence>
<evidence type="ECO:0000313" key="2">
    <source>
        <dbReference type="EMBL" id="MFD0948115.1"/>
    </source>
</evidence>
<evidence type="ECO:0000256" key="1">
    <source>
        <dbReference type="SAM" id="MobiDB-lite"/>
    </source>
</evidence>
<feature type="compositionally biased region" description="Basic and acidic residues" evidence="1">
    <location>
        <begin position="157"/>
        <end position="166"/>
    </location>
</feature>
<feature type="compositionally biased region" description="Basic and acidic residues" evidence="1">
    <location>
        <begin position="315"/>
        <end position="330"/>
    </location>
</feature>
<accession>A0ABW3HBP8</accession>
<feature type="region of interest" description="Disordered" evidence="1">
    <location>
        <begin position="315"/>
        <end position="339"/>
    </location>
</feature>
<proteinExistence type="predicted"/>